<dbReference type="NCBIfam" id="NF009484">
    <property type="entry name" value="PRK12846.1-5"/>
    <property type="match status" value="1"/>
</dbReference>
<reference evidence="3 4" key="1">
    <citation type="journal article" date="2013" name="Genome Biol.">
        <title>Comparative genomics of the core and accessory genomes of 48 Sinorhizobium strains comprising five genospecies.</title>
        <authorList>
            <person name="Sugawara M."/>
            <person name="Epstein B."/>
            <person name="Badgley B.D."/>
            <person name="Unno T."/>
            <person name="Xu L."/>
            <person name="Reese J."/>
            <person name="Gyaneshwar P."/>
            <person name="Denny R."/>
            <person name="Mudge J."/>
            <person name="Bharti A.K."/>
            <person name="Farmer A.D."/>
            <person name="May G.D."/>
            <person name="Woodward J.E."/>
            <person name="Medigue C."/>
            <person name="Vallenet D."/>
            <person name="Lajus A."/>
            <person name="Rouy Z."/>
            <person name="Martinez-Vaz B."/>
            <person name="Tiffin P."/>
            <person name="Young N.D."/>
            <person name="Sadowsky M.J."/>
        </authorList>
    </citation>
    <scope>NUCLEOTIDE SEQUENCE [LARGE SCALE GENOMIC DNA]</scope>
    <source>
        <strain evidence="3 4">N6B1</strain>
    </source>
</reference>
<dbReference type="RefSeq" id="WP_003536726.1">
    <property type="nucleotide sequence ID" value="NZ_CP021808.1"/>
</dbReference>
<keyword evidence="3" id="KW-0378">Hydrolase</keyword>
<dbReference type="NCBIfam" id="TIGR00079">
    <property type="entry name" value="pept_deformyl"/>
    <property type="match status" value="1"/>
</dbReference>
<dbReference type="Proteomes" id="UP000429484">
    <property type="component" value="Unassembled WGS sequence"/>
</dbReference>
<organism evidence="3 4">
    <name type="scientific">Rhizobium meliloti</name>
    <name type="common">Ensifer meliloti</name>
    <name type="synonym">Sinorhizobium meliloti</name>
    <dbReference type="NCBI Taxonomy" id="382"/>
    <lineage>
        <taxon>Bacteria</taxon>
        <taxon>Pseudomonadati</taxon>
        <taxon>Pseudomonadota</taxon>
        <taxon>Alphaproteobacteria</taxon>
        <taxon>Hyphomicrobiales</taxon>
        <taxon>Rhizobiaceae</taxon>
        <taxon>Sinorhizobium/Ensifer group</taxon>
        <taxon>Sinorhizobium</taxon>
    </lineage>
</organism>
<proteinExistence type="inferred from homology"/>
<dbReference type="EMBL" id="WISR01000147">
    <property type="protein sequence ID" value="MQW34096.1"/>
    <property type="molecule type" value="Genomic_DNA"/>
</dbReference>
<comment type="caution">
    <text evidence="3">The sequence shown here is derived from an EMBL/GenBank/DDBJ whole genome shotgun (WGS) entry which is preliminary data.</text>
</comment>
<dbReference type="PRINTS" id="PR01576">
    <property type="entry name" value="PDEFORMYLASE"/>
</dbReference>
<dbReference type="NCBIfam" id="NF001159">
    <property type="entry name" value="PRK00150.1-3"/>
    <property type="match status" value="1"/>
</dbReference>
<feature type="active site" evidence="2">
    <location>
        <position position="134"/>
    </location>
</feature>
<dbReference type="HAMAP" id="MF_00163">
    <property type="entry name" value="Pep_deformylase"/>
    <property type="match status" value="1"/>
</dbReference>
<dbReference type="PANTHER" id="PTHR10458">
    <property type="entry name" value="PEPTIDE DEFORMYLASE"/>
    <property type="match status" value="1"/>
</dbReference>
<protein>
    <recommendedName>
        <fullName evidence="2">Peptide deformylase-like</fullName>
    </recommendedName>
    <alternativeName>
        <fullName evidence="2">Polypeptide deformylase-like</fullName>
    </alternativeName>
</protein>
<evidence type="ECO:0000256" key="1">
    <source>
        <dbReference type="ARBA" id="ARBA00010759"/>
    </source>
</evidence>
<dbReference type="PANTHER" id="PTHR10458:SF22">
    <property type="entry name" value="PEPTIDE DEFORMYLASE"/>
    <property type="match status" value="1"/>
</dbReference>
<evidence type="ECO:0000313" key="3">
    <source>
        <dbReference type="EMBL" id="MQW34096.1"/>
    </source>
</evidence>
<dbReference type="Pfam" id="PF01327">
    <property type="entry name" value="Pep_deformylase"/>
    <property type="match status" value="1"/>
</dbReference>
<accession>A0A222J724</accession>
<dbReference type="InterPro" id="IPR023635">
    <property type="entry name" value="Peptide_deformylase"/>
</dbReference>
<name>A0A222J724_RHIML</name>
<dbReference type="SUPFAM" id="SSF56420">
    <property type="entry name" value="Peptide deformylase"/>
    <property type="match status" value="1"/>
</dbReference>
<evidence type="ECO:0000256" key="2">
    <source>
        <dbReference type="HAMAP-Rule" id="MF_00163"/>
    </source>
</evidence>
<dbReference type="AlphaFoldDB" id="A0A222J724"/>
<gene>
    <name evidence="3" type="ORF">GHK53_15220</name>
</gene>
<dbReference type="Gene3D" id="3.90.45.10">
    <property type="entry name" value="Peptide deformylase"/>
    <property type="match status" value="1"/>
</dbReference>
<dbReference type="GO" id="GO:0042586">
    <property type="term" value="F:peptide deformylase activity"/>
    <property type="evidence" value="ECO:0007669"/>
    <property type="project" value="InterPro"/>
</dbReference>
<comment type="similarity">
    <text evidence="1 2">Belongs to the polypeptide deformylase family.</text>
</comment>
<dbReference type="CDD" id="cd00487">
    <property type="entry name" value="Pep_deformylase"/>
    <property type="match status" value="1"/>
</dbReference>
<evidence type="ECO:0000313" key="4">
    <source>
        <dbReference type="Proteomes" id="UP000429484"/>
    </source>
</evidence>
<dbReference type="PIRSF" id="PIRSF004749">
    <property type="entry name" value="Pep_def"/>
    <property type="match status" value="1"/>
</dbReference>
<dbReference type="InterPro" id="IPR036821">
    <property type="entry name" value="Peptide_deformylase_sf"/>
</dbReference>
<comment type="caution">
    <text evidence="2">Lacks conserved residue(s) required for the propagation of feature annotation.</text>
</comment>
<sequence>MAVRPIIRFPSPLLTTSAERIGRFGGTLRQLSDDLVDTMRAAPGIGITASHIGILQRLTVIEVDPQMGPRSFVNPEIVWQSSETARHSEGSVSMPGVAEEVERPVRVRISFQTLDGETREEEAEGLMAVCLQHEIDQLNGIFWIRRLSRLKRERAVKRFEKFNRAEAFPGTQ</sequence>